<comment type="caution">
    <text evidence="1">The sequence shown here is derived from an EMBL/GenBank/DDBJ whole genome shotgun (WGS) entry which is preliminary data.</text>
</comment>
<evidence type="ECO:0000313" key="2">
    <source>
        <dbReference type="Proteomes" id="UP000783253"/>
    </source>
</evidence>
<keyword evidence="2" id="KW-1185">Reference proteome</keyword>
<reference evidence="1 2" key="1">
    <citation type="submission" date="2021-08" db="EMBL/GenBank/DDBJ databases">
        <title>Comparative Genomics Analysis of the Genus Qipengyuania Reveals Extensive Genetic Diversity and Metabolic Versatility, Including the Description of Fifteen Novel Species.</title>
        <authorList>
            <person name="Liu Y."/>
        </authorList>
    </citation>
    <scope>NUCLEOTIDE SEQUENCE [LARGE SCALE GENOMIC DNA]</scope>
    <source>
        <strain evidence="1 2">1NDH17</strain>
    </source>
</reference>
<dbReference type="RefSeq" id="WP_221572613.1">
    <property type="nucleotide sequence ID" value="NZ_JAIGNK010000001.1"/>
</dbReference>
<accession>A0ABS7IV29</accession>
<protein>
    <submittedName>
        <fullName evidence="1">Uncharacterized protein</fullName>
    </submittedName>
</protein>
<organism evidence="1 2">
    <name type="scientific">Qipengyuania polymorpha</name>
    <dbReference type="NCBI Taxonomy" id="2867234"/>
    <lineage>
        <taxon>Bacteria</taxon>
        <taxon>Pseudomonadati</taxon>
        <taxon>Pseudomonadota</taxon>
        <taxon>Alphaproteobacteria</taxon>
        <taxon>Sphingomonadales</taxon>
        <taxon>Erythrobacteraceae</taxon>
        <taxon>Qipengyuania</taxon>
    </lineage>
</organism>
<gene>
    <name evidence="1" type="ORF">K3152_03455</name>
</gene>
<proteinExistence type="predicted"/>
<name>A0ABS7IV29_9SPHN</name>
<sequence length="160" mass="18448">MTLEDCTVVGLVVQWTAQGIFAAQQLIEFVEERERDAIRPWKDSPRDGDILNLLEDYLPNLELEEEDATSLVKAISKVRTIESIRHHLAHLALRRHPQVDALIGLSLRRRENFRKVSLQPRYGEVMTVYISMPEVREMLDGMQEAVNYMTSLYSRIAGKP</sequence>
<dbReference type="EMBL" id="JAIGNK010000001">
    <property type="protein sequence ID" value="MBX7457293.1"/>
    <property type="molecule type" value="Genomic_DNA"/>
</dbReference>
<evidence type="ECO:0000313" key="1">
    <source>
        <dbReference type="EMBL" id="MBX7457293.1"/>
    </source>
</evidence>
<dbReference type="Proteomes" id="UP000783253">
    <property type="component" value="Unassembled WGS sequence"/>
</dbReference>